<evidence type="ECO:0000313" key="2">
    <source>
        <dbReference type="EMBL" id="EFI97793.1"/>
    </source>
</evidence>
<feature type="compositionally biased region" description="Polar residues" evidence="1">
    <location>
        <begin position="67"/>
        <end position="80"/>
    </location>
</feature>
<accession>D8Q0Q4</accession>
<dbReference type="KEGG" id="scm:SCHCO_02496605"/>
<evidence type="ECO:0000313" key="3">
    <source>
        <dbReference type="Proteomes" id="UP000007431"/>
    </source>
</evidence>
<dbReference type="GeneID" id="9595568"/>
<keyword evidence="3" id="KW-1185">Reference proteome</keyword>
<dbReference type="EMBL" id="GL377305">
    <property type="protein sequence ID" value="EFI97793.1"/>
    <property type="molecule type" value="Genomic_DNA"/>
</dbReference>
<dbReference type="GO" id="GO:0008757">
    <property type="term" value="F:S-adenosylmethionine-dependent methyltransferase activity"/>
    <property type="evidence" value="ECO:0007669"/>
    <property type="project" value="UniProtKB-ARBA"/>
</dbReference>
<dbReference type="Gene3D" id="3.40.50.150">
    <property type="entry name" value="Vaccinia Virus protein VP39"/>
    <property type="match status" value="1"/>
</dbReference>
<dbReference type="InterPro" id="IPR029063">
    <property type="entry name" value="SAM-dependent_MTases_sf"/>
</dbReference>
<gene>
    <name evidence="2" type="ORF">SCHCODRAFT_54565</name>
</gene>
<dbReference type="OrthoDB" id="2529286at2759"/>
<dbReference type="GO" id="GO:0032991">
    <property type="term" value="C:protein-containing complex"/>
    <property type="evidence" value="ECO:0007669"/>
    <property type="project" value="TreeGrafter"/>
</dbReference>
<dbReference type="VEuPathDB" id="FungiDB:SCHCODRAFT_02496605"/>
<reference evidence="2 3" key="1">
    <citation type="journal article" date="2010" name="Nat. Biotechnol.">
        <title>Genome sequence of the model mushroom Schizophyllum commune.</title>
        <authorList>
            <person name="Ohm R.A."/>
            <person name="de Jong J.F."/>
            <person name="Lugones L.G."/>
            <person name="Aerts A."/>
            <person name="Kothe E."/>
            <person name="Stajich J.E."/>
            <person name="de Vries R.P."/>
            <person name="Record E."/>
            <person name="Levasseur A."/>
            <person name="Baker S.E."/>
            <person name="Bartholomew K.A."/>
            <person name="Coutinho P.M."/>
            <person name="Erdmann S."/>
            <person name="Fowler T.J."/>
            <person name="Gathman A.C."/>
            <person name="Lombard V."/>
            <person name="Henrissat B."/>
            <person name="Knabe N."/>
            <person name="Kuees U."/>
            <person name="Lilly W.W."/>
            <person name="Lindquist E."/>
            <person name="Lucas S."/>
            <person name="Magnuson J.K."/>
            <person name="Piumi F."/>
            <person name="Raudaskoski M."/>
            <person name="Salamov A."/>
            <person name="Schmutz J."/>
            <person name="Schwarze F.W.M.R."/>
            <person name="vanKuyk P.A."/>
            <person name="Horton J.S."/>
            <person name="Grigoriev I.V."/>
            <person name="Woesten H.A.B."/>
        </authorList>
    </citation>
    <scope>NUCLEOTIDE SEQUENCE [LARGE SCALE GENOMIC DNA]</scope>
    <source>
        <strain evidence="3">H4-8 / FGSC 9210</strain>
    </source>
</reference>
<dbReference type="GO" id="GO:0005829">
    <property type="term" value="C:cytosol"/>
    <property type="evidence" value="ECO:0007669"/>
    <property type="project" value="TreeGrafter"/>
</dbReference>
<dbReference type="Pfam" id="PF10294">
    <property type="entry name" value="Methyltransf_16"/>
    <property type="match status" value="1"/>
</dbReference>
<name>D8Q0Q4_SCHCM</name>
<dbReference type="RefSeq" id="XP_003032696.1">
    <property type="nucleotide sequence ID" value="XM_003032650.1"/>
</dbReference>
<dbReference type="PANTHER" id="PTHR14614">
    <property type="entry name" value="HEPATOCELLULAR CARCINOMA-ASSOCIATED ANTIGEN"/>
    <property type="match status" value="1"/>
</dbReference>
<protein>
    <submittedName>
        <fullName evidence="2">Uncharacterized protein</fullName>
    </submittedName>
</protein>
<proteinExistence type="predicted"/>
<feature type="region of interest" description="Disordered" evidence="1">
    <location>
        <begin position="61"/>
        <end position="97"/>
    </location>
</feature>
<dbReference type="InterPro" id="IPR019410">
    <property type="entry name" value="Methyltransf_16"/>
</dbReference>
<dbReference type="InParanoid" id="D8Q0Q4"/>
<sequence>MIQLGPIQLTDDSERITDADEEIFLLYTALQAHPIPEEAHRGLGFLDSHHDTIEVVIELDEDPPRALTSTVGSPYSSGPSTPAAEEPPTKPSGPQSVQVELYQDKTRLHTTKGDTGSVLWRASIDFARIVLRQYHHRNSDSFFERDSLSNLCVLELGAGTGLLPVLLAPLVKHYTATDIAGLTHLISKNVHLNSADHDLGNVAVEALDWEQLHATPLPRRRKAFPDDAPDLILAVDCIYHPSLVGPLVSTINHFAKPDKSTVVVVSELRAEDVLRGFLEAWLDGARWEVWHAGDGTDGPGLLGVPYVTWVGRKISAPKV</sequence>
<dbReference type="HOGENOM" id="CLU_061628_0_0_1"/>
<dbReference type="AlphaFoldDB" id="D8Q0Q4"/>
<dbReference type="SUPFAM" id="SSF53335">
    <property type="entry name" value="S-adenosyl-L-methionine-dependent methyltransferases"/>
    <property type="match status" value="1"/>
</dbReference>
<dbReference type="STRING" id="578458.D8Q0Q4"/>
<dbReference type="PANTHER" id="PTHR14614:SF109">
    <property type="entry name" value="RIBOSOMAL LYSINE N-METHYLTRANSFERASE 5"/>
    <property type="match status" value="1"/>
</dbReference>
<dbReference type="Proteomes" id="UP000007431">
    <property type="component" value="Unassembled WGS sequence"/>
</dbReference>
<dbReference type="OMA" id="WHASVDF"/>
<dbReference type="eggNOG" id="KOG1018">
    <property type="taxonomic scope" value="Eukaryota"/>
</dbReference>
<evidence type="ECO:0000256" key="1">
    <source>
        <dbReference type="SAM" id="MobiDB-lite"/>
    </source>
</evidence>
<organism evidence="3">
    <name type="scientific">Schizophyllum commune (strain H4-8 / FGSC 9210)</name>
    <name type="common">Split gill fungus</name>
    <dbReference type="NCBI Taxonomy" id="578458"/>
    <lineage>
        <taxon>Eukaryota</taxon>
        <taxon>Fungi</taxon>
        <taxon>Dikarya</taxon>
        <taxon>Basidiomycota</taxon>
        <taxon>Agaricomycotina</taxon>
        <taxon>Agaricomycetes</taxon>
        <taxon>Agaricomycetidae</taxon>
        <taxon>Agaricales</taxon>
        <taxon>Schizophyllaceae</taxon>
        <taxon>Schizophyllum</taxon>
    </lineage>
</organism>